<evidence type="ECO:0000259" key="5">
    <source>
        <dbReference type="Pfam" id="PF25881"/>
    </source>
</evidence>
<organism evidence="7">
    <name type="scientific">uncultured Sporomusa sp</name>
    <dbReference type="NCBI Taxonomy" id="307249"/>
    <lineage>
        <taxon>Bacteria</taxon>
        <taxon>Bacillati</taxon>
        <taxon>Bacillota</taxon>
        <taxon>Negativicutes</taxon>
        <taxon>Selenomonadales</taxon>
        <taxon>Sporomusaceae</taxon>
        <taxon>Sporomusa</taxon>
        <taxon>environmental samples</taxon>
    </lineage>
</organism>
<dbReference type="EMBL" id="FMJE01000003">
    <property type="protein sequence ID" value="SCM81194.1"/>
    <property type="molecule type" value="Genomic_DNA"/>
</dbReference>
<dbReference type="InterPro" id="IPR058636">
    <property type="entry name" value="Beta-barrel_YknX"/>
</dbReference>
<keyword evidence="4" id="KW-0812">Transmembrane</keyword>
<feature type="domain" description="YbhG-like alpha-helical hairpin" evidence="5">
    <location>
        <begin position="79"/>
        <end position="207"/>
    </location>
</feature>
<dbReference type="PANTHER" id="PTHR32347:SF14">
    <property type="entry name" value="EFFLUX SYSTEM COMPONENT YKNX-RELATED"/>
    <property type="match status" value="1"/>
</dbReference>
<dbReference type="Pfam" id="PF25990">
    <property type="entry name" value="Beta-barrel_YknX"/>
    <property type="match status" value="1"/>
</dbReference>
<evidence type="ECO:0000256" key="2">
    <source>
        <dbReference type="ARBA" id="ARBA00023054"/>
    </source>
</evidence>
<evidence type="ECO:0000256" key="3">
    <source>
        <dbReference type="SAM" id="Coils"/>
    </source>
</evidence>
<evidence type="ECO:0000256" key="4">
    <source>
        <dbReference type="SAM" id="Phobius"/>
    </source>
</evidence>
<feature type="coiled-coil region" evidence="3">
    <location>
        <begin position="81"/>
        <end position="141"/>
    </location>
</feature>
<keyword evidence="2 3" id="KW-0175">Coiled coil</keyword>
<keyword evidence="4" id="KW-0472">Membrane</keyword>
<name>A0A212LU96_9FIRM</name>
<evidence type="ECO:0000256" key="1">
    <source>
        <dbReference type="ARBA" id="ARBA00004196"/>
    </source>
</evidence>
<gene>
    <name evidence="7" type="ORF">KL86SPO_31373</name>
</gene>
<dbReference type="Gene3D" id="2.40.30.170">
    <property type="match status" value="1"/>
</dbReference>
<dbReference type="GO" id="GO:0030313">
    <property type="term" value="C:cell envelope"/>
    <property type="evidence" value="ECO:0007669"/>
    <property type="project" value="UniProtKB-SubCell"/>
</dbReference>
<dbReference type="Pfam" id="PF25881">
    <property type="entry name" value="HH_YBHG"/>
    <property type="match status" value="1"/>
</dbReference>
<evidence type="ECO:0000259" key="6">
    <source>
        <dbReference type="Pfam" id="PF25990"/>
    </source>
</evidence>
<comment type="subcellular location">
    <subcellularLocation>
        <location evidence="1">Cell envelope</location>
    </subcellularLocation>
</comment>
<dbReference type="Gene3D" id="2.40.50.100">
    <property type="match status" value="1"/>
</dbReference>
<dbReference type="AlphaFoldDB" id="A0A212LU96"/>
<dbReference type="InterPro" id="IPR050465">
    <property type="entry name" value="UPF0194_transport"/>
</dbReference>
<dbReference type="Gene3D" id="1.10.287.470">
    <property type="entry name" value="Helix hairpin bin"/>
    <property type="match status" value="2"/>
</dbReference>
<protein>
    <submittedName>
        <fullName evidence="7">Secretion protein HlyD family protein</fullName>
    </submittedName>
</protein>
<dbReference type="SUPFAM" id="SSF111369">
    <property type="entry name" value="HlyD-like secretion proteins"/>
    <property type="match status" value="3"/>
</dbReference>
<evidence type="ECO:0000313" key="7">
    <source>
        <dbReference type="EMBL" id="SCM81194.1"/>
    </source>
</evidence>
<keyword evidence="4" id="KW-1133">Transmembrane helix</keyword>
<feature type="coiled-coil region" evidence="3">
    <location>
        <begin position="185"/>
        <end position="212"/>
    </location>
</feature>
<dbReference type="InterPro" id="IPR059052">
    <property type="entry name" value="HH_YbhG-like"/>
</dbReference>
<reference evidence="7" key="1">
    <citation type="submission" date="2016-08" db="EMBL/GenBank/DDBJ databases">
        <authorList>
            <person name="Seilhamer J.J."/>
        </authorList>
    </citation>
    <scope>NUCLEOTIDE SEQUENCE</scope>
    <source>
        <strain evidence="7">86</strain>
    </source>
</reference>
<dbReference type="RefSeq" id="WP_288184281.1">
    <property type="nucleotide sequence ID" value="NZ_LT608335.1"/>
</dbReference>
<accession>A0A212LU96</accession>
<feature type="domain" description="YknX-like beta-barrel" evidence="6">
    <location>
        <begin position="247"/>
        <end position="335"/>
    </location>
</feature>
<dbReference type="PANTHER" id="PTHR32347">
    <property type="entry name" value="EFFLUX SYSTEM COMPONENT YKNX-RELATED"/>
    <property type="match status" value="1"/>
</dbReference>
<feature type="transmembrane region" description="Helical" evidence="4">
    <location>
        <begin position="12"/>
        <end position="31"/>
    </location>
</feature>
<sequence>MGHKKVTKKKFMAVAGLVLAIVLCGGLWWWIKYAGVVSTDDARVKGTIVTVSSRISARVDELPVQEGDEVQAGQVIAKLDSKELEVQVAQAKASLAVAQAKLAGVKAGSRPQQLAQAGAATEQAAANLENARKMYERAEALYQQGAVSAQQRDTAQANLSVAQAQYHAAGESYSLTAEGARSEDIQAAAALVEQAAAALKNAELQLEHAVIRAPITGVIAVKSVNIGESVSIGQPIVNIANLKDVWVAANIDETYIGKVHTGQSVDFTIDAYPGQNFTGEVSEVGAATGSQFALLPTENTSGNYTKLTQKLPIKIKVSANEIFALKPGMSAIISVHVKS</sequence>
<proteinExistence type="predicted"/>